<dbReference type="InterPro" id="IPR001789">
    <property type="entry name" value="Sig_transdc_resp-reg_receiver"/>
</dbReference>
<dbReference type="PRINTS" id="PR00038">
    <property type="entry name" value="HTHLUXR"/>
</dbReference>
<reference evidence="5" key="1">
    <citation type="submission" date="2022-11" db="EMBL/GenBank/DDBJ databases">
        <authorList>
            <person name="Mo P."/>
        </authorList>
    </citation>
    <scope>NUCLEOTIDE SEQUENCE</scope>
    <source>
        <strain evidence="5">HUAS 11-8</strain>
    </source>
</reference>
<organism evidence="5 6">
    <name type="scientific">Amycolatopsis cynarae</name>
    <dbReference type="NCBI Taxonomy" id="2995223"/>
    <lineage>
        <taxon>Bacteria</taxon>
        <taxon>Bacillati</taxon>
        <taxon>Actinomycetota</taxon>
        <taxon>Actinomycetes</taxon>
        <taxon>Pseudonocardiales</taxon>
        <taxon>Pseudonocardiaceae</taxon>
        <taxon>Amycolatopsis</taxon>
    </lineage>
</organism>
<keyword evidence="6" id="KW-1185">Reference proteome</keyword>
<accession>A0ABY7AZE7</accession>
<proteinExistence type="predicted"/>
<dbReference type="Pfam" id="PF00196">
    <property type="entry name" value="GerE"/>
    <property type="match status" value="1"/>
</dbReference>
<evidence type="ECO:0000256" key="1">
    <source>
        <dbReference type="ARBA" id="ARBA00023125"/>
    </source>
</evidence>
<evidence type="ECO:0000259" key="4">
    <source>
        <dbReference type="PROSITE" id="PS50110"/>
    </source>
</evidence>
<feature type="domain" description="HTH luxR-type" evidence="3">
    <location>
        <begin position="168"/>
        <end position="233"/>
    </location>
</feature>
<feature type="domain" description="Response regulatory" evidence="4">
    <location>
        <begin position="20"/>
        <end position="136"/>
    </location>
</feature>
<dbReference type="CDD" id="cd06170">
    <property type="entry name" value="LuxR_C_like"/>
    <property type="match status" value="1"/>
</dbReference>
<dbReference type="InterPro" id="IPR000792">
    <property type="entry name" value="Tscrpt_reg_LuxR_C"/>
</dbReference>
<name>A0ABY7AZE7_9PSEU</name>
<dbReference type="SUPFAM" id="SSF52172">
    <property type="entry name" value="CheY-like"/>
    <property type="match status" value="1"/>
</dbReference>
<evidence type="ECO:0000259" key="3">
    <source>
        <dbReference type="PROSITE" id="PS50043"/>
    </source>
</evidence>
<dbReference type="SMART" id="SM00421">
    <property type="entry name" value="HTH_LUXR"/>
    <property type="match status" value="1"/>
</dbReference>
<dbReference type="InterPro" id="IPR039420">
    <property type="entry name" value="WalR-like"/>
</dbReference>
<dbReference type="InterPro" id="IPR011006">
    <property type="entry name" value="CheY-like_superfamily"/>
</dbReference>
<dbReference type="PROSITE" id="PS00622">
    <property type="entry name" value="HTH_LUXR_1"/>
    <property type="match status" value="1"/>
</dbReference>
<dbReference type="Gene3D" id="3.40.50.2300">
    <property type="match status" value="1"/>
</dbReference>
<dbReference type="InterPro" id="IPR016032">
    <property type="entry name" value="Sig_transdc_resp-reg_C-effctor"/>
</dbReference>
<dbReference type="PROSITE" id="PS50110">
    <property type="entry name" value="RESPONSE_REGULATORY"/>
    <property type="match status" value="1"/>
</dbReference>
<dbReference type="PROSITE" id="PS50043">
    <property type="entry name" value="HTH_LUXR_2"/>
    <property type="match status" value="1"/>
</dbReference>
<dbReference type="SUPFAM" id="SSF46894">
    <property type="entry name" value="C-terminal effector domain of the bipartite response regulators"/>
    <property type="match status" value="1"/>
</dbReference>
<dbReference type="Proteomes" id="UP001163203">
    <property type="component" value="Chromosome"/>
</dbReference>
<evidence type="ECO:0000313" key="6">
    <source>
        <dbReference type="Proteomes" id="UP001163203"/>
    </source>
</evidence>
<dbReference type="EMBL" id="CP113836">
    <property type="protein sequence ID" value="WAL63968.1"/>
    <property type="molecule type" value="Genomic_DNA"/>
</dbReference>
<evidence type="ECO:0000313" key="5">
    <source>
        <dbReference type="EMBL" id="WAL63968.1"/>
    </source>
</evidence>
<dbReference type="RefSeq" id="WP_268754212.1">
    <property type="nucleotide sequence ID" value="NZ_CP113836.1"/>
</dbReference>
<gene>
    <name evidence="5" type="ORF">ORV05_23625</name>
</gene>
<dbReference type="PANTHER" id="PTHR43214">
    <property type="entry name" value="TWO-COMPONENT RESPONSE REGULATOR"/>
    <property type="match status" value="1"/>
</dbReference>
<keyword evidence="1" id="KW-0238">DNA-binding</keyword>
<sequence>MTNRKFTGEVPIPQQGRRRLVAAVDADAIYRAGLSWLIGRAPDLAWVGHAGTTRGALRLAAHARADVVLVDSRLDPQGELTRTLSSGEHGLTVLLVVEDGDHDPDFVARMMEAGVQGAIPRAADAGQLLMGIRRTLPGRRYLDPVLAGLSADGAVTPAPRPRRPAAANSALAVALSQREYQVLDLLAEGLENAAIADIFGVSVETVRTHVKNILRKLRARDRTHAVSIGFRHGLLTLGGEPGAVEDRMRQAAAGAVR</sequence>
<protein>
    <submittedName>
        <fullName evidence="5">Response regulator transcription factor</fullName>
    </submittedName>
</protein>
<keyword evidence="2" id="KW-0597">Phosphoprotein</keyword>
<evidence type="ECO:0000256" key="2">
    <source>
        <dbReference type="PROSITE-ProRule" id="PRU00169"/>
    </source>
</evidence>
<feature type="modified residue" description="4-aspartylphosphate" evidence="2">
    <location>
        <position position="71"/>
    </location>
</feature>